<evidence type="ECO:0000313" key="2">
    <source>
        <dbReference type="Proteomes" id="UP001201549"/>
    </source>
</evidence>
<comment type="caution">
    <text evidence="1">The sequence shown here is derived from an EMBL/GenBank/DDBJ whole genome shotgun (WGS) entry which is preliminary data.</text>
</comment>
<organism evidence="1 2">
    <name type="scientific">Shewanella electrica</name>
    <dbReference type="NCBI Taxonomy" id="515560"/>
    <lineage>
        <taxon>Bacteria</taxon>
        <taxon>Pseudomonadati</taxon>
        <taxon>Pseudomonadota</taxon>
        <taxon>Gammaproteobacteria</taxon>
        <taxon>Alteromonadales</taxon>
        <taxon>Shewanellaceae</taxon>
        <taxon>Shewanella</taxon>
    </lineage>
</organism>
<dbReference type="EMBL" id="JAKOGG010000012">
    <property type="protein sequence ID" value="MCS4557755.1"/>
    <property type="molecule type" value="Genomic_DNA"/>
</dbReference>
<proteinExistence type="predicted"/>
<accession>A0ABT2FN43</accession>
<evidence type="ECO:0000313" key="1">
    <source>
        <dbReference type="EMBL" id="MCS4557755.1"/>
    </source>
</evidence>
<name>A0ABT2FN43_9GAMM</name>
<dbReference type="Proteomes" id="UP001201549">
    <property type="component" value="Unassembled WGS sequence"/>
</dbReference>
<gene>
    <name evidence="1" type="ORF">L9G74_15000</name>
</gene>
<dbReference type="RefSeq" id="WP_238897231.1">
    <property type="nucleotide sequence ID" value="NZ_JAKOGG010000012.1"/>
</dbReference>
<keyword evidence="2" id="KW-1185">Reference proteome</keyword>
<protein>
    <submittedName>
        <fullName evidence="1">Uncharacterized protein</fullName>
    </submittedName>
</protein>
<sequence>MPAFTASQPPKSVGLPDICRLYDKAGGLKPTKRSCWLQAVSTLAERALGLDVIKHVMTRRQQQSFVNNAYWRPVIAADAANSEM</sequence>
<reference evidence="2" key="1">
    <citation type="submission" date="2023-07" db="EMBL/GenBank/DDBJ databases">
        <title>Shewanella mangrovi sp. nov., an acetaldehyde- degrading bacterium isolated from mangrove sediment.</title>
        <authorList>
            <person name="Liu Y."/>
        </authorList>
    </citation>
    <scope>NUCLEOTIDE SEQUENCE [LARGE SCALE GENOMIC DNA]</scope>
    <source>
        <strain evidence="2">C32</strain>
    </source>
</reference>